<name>A0ABQ7Q756_PLUXY</name>
<reference evidence="2 3" key="1">
    <citation type="submission" date="2021-06" db="EMBL/GenBank/DDBJ databases">
        <title>A haploid diamondback moth (Plutella xylostella L.) genome assembly resolves 31 chromosomes and identifies a diamide resistance mutation.</title>
        <authorList>
            <person name="Ward C.M."/>
            <person name="Perry K.D."/>
            <person name="Baker G."/>
            <person name="Powis K."/>
            <person name="Heckel D.G."/>
            <person name="Baxter S.W."/>
        </authorList>
    </citation>
    <scope>NUCLEOTIDE SEQUENCE [LARGE SCALE GENOMIC DNA]</scope>
    <source>
        <strain evidence="2 3">LV</strain>
        <tissue evidence="2">Single pupa</tissue>
    </source>
</reference>
<organism evidence="2 3">
    <name type="scientific">Plutella xylostella</name>
    <name type="common">Diamondback moth</name>
    <name type="synonym">Plutella maculipennis</name>
    <dbReference type="NCBI Taxonomy" id="51655"/>
    <lineage>
        <taxon>Eukaryota</taxon>
        <taxon>Metazoa</taxon>
        <taxon>Ecdysozoa</taxon>
        <taxon>Arthropoda</taxon>
        <taxon>Hexapoda</taxon>
        <taxon>Insecta</taxon>
        <taxon>Pterygota</taxon>
        <taxon>Neoptera</taxon>
        <taxon>Endopterygota</taxon>
        <taxon>Lepidoptera</taxon>
        <taxon>Glossata</taxon>
        <taxon>Ditrysia</taxon>
        <taxon>Yponomeutoidea</taxon>
        <taxon>Plutellidae</taxon>
        <taxon>Plutella</taxon>
    </lineage>
</organism>
<evidence type="ECO:0000256" key="1">
    <source>
        <dbReference type="SAM" id="Phobius"/>
    </source>
</evidence>
<feature type="transmembrane region" description="Helical" evidence="1">
    <location>
        <begin position="34"/>
        <end position="53"/>
    </location>
</feature>
<proteinExistence type="predicted"/>
<keyword evidence="3" id="KW-1185">Reference proteome</keyword>
<keyword evidence="1" id="KW-0812">Transmembrane</keyword>
<evidence type="ECO:0000313" key="2">
    <source>
        <dbReference type="EMBL" id="KAG7301071.1"/>
    </source>
</evidence>
<accession>A0ABQ7Q756</accession>
<keyword evidence="1" id="KW-0472">Membrane</keyword>
<feature type="transmembrane region" description="Helical" evidence="1">
    <location>
        <begin position="6"/>
        <end position="22"/>
    </location>
</feature>
<dbReference type="Proteomes" id="UP000823941">
    <property type="component" value="Chromosome 20"/>
</dbReference>
<sequence length="140" mass="14413">MNQSLVVGGLGAGALVIGPLYVHEMTGRSRSGYCQWVVLSLGYGVPTTMTIAIHNPAVRLSYLTQSVTPCGRLICSQVVGWLGAGALVIGPLYVQEMTGGSRSGYSQWVVLSLVVGGLGAGALVIGPLYVQEMTGGSRSG</sequence>
<protein>
    <recommendedName>
        <fullName evidence="4">Major facilitator superfamily (MFS) profile domain-containing protein</fullName>
    </recommendedName>
</protein>
<gene>
    <name evidence="2" type="ORF">JYU34_015454</name>
</gene>
<feature type="transmembrane region" description="Helical" evidence="1">
    <location>
        <begin position="73"/>
        <end position="94"/>
    </location>
</feature>
<evidence type="ECO:0000313" key="3">
    <source>
        <dbReference type="Proteomes" id="UP000823941"/>
    </source>
</evidence>
<dbReference type="EMBL" id="JAHIBW010000020">
    <property type="protein sequence ID" value="KAG7301071.1"/>
    <property type="molecule type" value="Genomic_DNA"/>
</dbReference>
<feature type="transmembrane region" description="Helical" evidence="1">
    <location>
        <begin position="106"/>
        <end position="130"/>
    </location>
</feature>
<comment type="caution">
    <text evidence="2">The sequence shown here is derived from an EMBL/GenBank/DDBJ whole genome shotgun (WGS) entry which is preliminary data.</text>
</comment>
<evidence type="ECO:0008006" key="4">
    <source>
        <dbReference type="Google" id="ProtNLM"/>
    </source>
</evidence>
<keyword evidence="1" id="KW-1133">Transmembrane helix</keyword>